<dbReference type="AlphaFoldDB" id="A0A7J8W648"/>
<keyword evidence="3" id="KW-1185">Reference proteome</keyword>
<evidence type="ECO:0000313" key="3">
    <source>
        <dbReference type="Proteomes" id="UP000593573"/>
    </source>
</evidence>
<comment type="caution">
    <text evidence="2">The sequence shown here is derived from an EMBL/GenBank/DDBJ whole genome shotgun (WGS) entry which is preliminary data.</text>
</comment>
<protein>
    <recommendedName>
        <fullName evidence="4">DUF4283 domain-containing protein</fullName>
    </recommendedName>
</protein>
<sequence length="139" mass="15560">GLVKIEKELANLNIEDGDDECGAIFGNKEHNDKSLASIGRSSNLRCGWKAEEEDPMEVPLVSSAFWIQVHDLPSRNTRRASTMNIVWLREEDDANWGNNGCKIQANNANASPSNEMDRANMEDSPIENDDGKKRPKFDN</sequence>
<reference evidence="2 3" key="1">
    <citation type="journal article" date="2019" name="Genome Biol. Evol.">
        <title>Insights into the evolution of the New World diploid cottons (Gossypium, subgenus Houzingenia) based on genome sequencing.</title>
        <authorList>
            <person name="Grover C.E."/>
            <person name="Arick M.A. 2nd"/>
            <person name="Thrash A."/>
            <person name="Conover J.L."/>
            <person name="Sanders W.S."/>
            <person name="Peterson D.G."/>
            <person name="Frelichowski J.E."/>
            <person name="Scheffler J.A."/>
            <person name="Scheffler B.E."/>
            <person name="Wendel J.F."/>
        </authorList>
    </citation>
    <scope>NUCLEOTIDE SEQUENCE [LARGE SCALE GENOMIC DNA]</scope>
    <source>
        <strain evidence="2">57</strain>
        <tissue evidence="2">Leaf</tissue>
    </source>
</reference>
<feature type="compositionally biased region" description="Basic and acidic residues" evidence="1">
    <location>
        <begin position="129"/>
        <end position="139"/>
    </location>
</feature>
<feature type="region of interest" description="Disordered" evidence="1">
    <location>
        <begin position="97"/>
        <end position="139"/>
    </location>
</feature>
<dbReference type="Proteomes" id="UP000593573">
    <property type="component" value="Unassembled WGS sequence"/>
</dbReference>
<name>A0A7J8W648_9ROSI</name>
<evidence type="ECO:0000256" key="1">
    <source>
        <dbReference type="SAM" id="MobiDB-lite"/>
    </source>
</evidence>
<organism evidence="2 3">
    <name type="scientific">Gossypium klotzschianum</name>
    <dbReference type="NCBI Taxonomy" id="34286"/>
    <lineage>
        <taxon>Eukaryota</taxon>
        <taxon>Viridiplantae</taxon>
        <taxon>Streptophyta</taxon>
        <taxon>Embryophyta</taxon>
        <taxon>Tracheophyta</taxon>
        <taxon>Spermatophyta</taxon>
        <taxon>Magnoliopsida</taxon>
        <taxon>eudicotyledons</taxon>
        <taxon>Gunneridae</taxon>
        <taxon>Pentapetalae</taxon>
        <taxon>rosids</taxon>
        <taxon>malvids</taxon>
        <taxon>Malvales</taxon>
        <taxon>Malvaceae</taxon>
        <taxon>Malvoideae</taxon>
        <taxon>Gossypium</taxon>
    </lineage>
</organism>
<dbReference type="OrthoDB" id="1031350at2759"/>
<evidence type="ECO:0000313" key="2">
    <source>
        <dbReference type="EMBL" id="MBA0670506.1"/>
    </source>
</evidence>
<proteinExistence type="predicted"/>
<dbReference type="EMBL" id="JABFAB010236876">
    <property type="protein sequence ID" value="MBA0670506.1"/>
    <property type="molecule type" value="Genomic_DNA"/>
</dbReference>
<evidence type="ECO:0008006" key="4">
    <source>
        <dbReference type="Google" id="ProtNLM"/>
    </source>
</evidence>
<accession>A0A7J8W648</accession>
<feature type="compositionally biased region" description="Polar residues" evidence="1">
    <location>
        <begin position="104"/>
        <end position="114"/>
    </location>
</feature>
<feature type="non-terminal residue" evidence="2">
    <location>
        <position position="1"/>
    </location>
</feature>
<gene>
    <name evidence="2" type="ORF">Goklo_025468</name>
</gene>